<evidence type="ECO:0000256" key="5">
    <source>
        <dbReference type="ARBA" id="ARBA00022475"/>
    </source>
</evidence>
<dbReference type="Pfam" id="PF00528">
    <property type="entry name" value="BPD_transp_1"/>
    <property type="match status" value="1"/>
</dbReference>
<keyword evidence="8 10" id="KW-1133">Transmembrane helix</keyword>
<dbReference type="InterPro" id="IPR011867">
    <property type="entry name" value="ModB_ABC"/>
</dbReference>
<feature type="transmembrane region" description="Helical" evidence="10">
    <location>
        <begin position="139"/>
        <end position="161"/>
    </location>
</feature>
<evidence type="ECO:0000259" key="12">
    <source>
        <dbReference type="PROSITE" id="PS50928"/>
    </source>
</evidence>
<sequence>MDFFTLSQQEYQALMLSLKVSLCAVAGSLPFGIATAWLLARRNFPGKTLVDALVHLPLVVPPIVTGYVLLVLFGRQGVVGSFLYETFGITLAFTWRGAVMASAVMAFPLMVRAVRLSIEGVDRRLESAAKTLGAERGSVFFTITLPLITPGIITGTLLAFARALSEFGATITFVSNIEGQTQTLPLALFTMTQVPGGEAGAMRLCLISVGVAIAALTASEFLSKRFEKQIKG</sequence>
<dbReference type="InterPro" id="IPR000515">
    <property type="entry name" value="MetI-like"/>
</dbReference>
<comment type="similarity">
    <text evidence="3 11">Belongs to the binding-protein-dependent transport system permease family. CysTW subfamily.</text>
</comment>
<keyword evidence="14" id="KW-1185">Reference proteome</keyword>
<keyword evidence="7 10" id="KW-0812">Transmembrane</keyword>
<name>A0ABM7PFW3_9BACT</name>
<dbReference type="Proteomes" id="UP001320148">
    <property type="component" value="Chromosome"/>
</dbReference>
<gene>
    <name evidence="13" type="ORF">DSLASN_16000</name>
</gene>
<dbReference type="NCBIfam" id="NF006939">
    <property type="entry name" value="PRK09421.1"/>
    <property type="match status" value="1"/>
</dbReference>
<evidence type="ECO:0000313" key="13">
    <source>
        <dbReference type="EMBL" id="BCS95968.1"/>
    </source>
</evidence>
<dbReference type="InterPro" id="IPR035906">
    <property type="entry name" value="MetI-like_sf"/>
</dbReference>
<keyword evidence="5 11" id="KW-1003">Cell membrane</keyword>
<feature type="transmembrane region" description="Helical" evidence="10">
    <location>
        <begin position="16"/>
        <end position="40"/>
    </location>
</feature>
<keyword evidence="4 10" id="KW-0813">Transport</keyword>
<dbReference type="RefSeq" id="WP_236892325.1">
    <property type="nucleotide sequence ID" value="NZ_AP024488.1"/>
</dbReference>
<dbReference type="PANTHER" id="PTHR30183:SF3">
    <property type="entry name" value="MOLYBDENUM TRANSPORT SYSTEM PERMEASE PROTEIN MODB"/>
    <property type="match status" value="1"/>
</dbReference>
<evidence type="ECO:0000256" key="6">
    <source>
        <dbReference type="ARBA" id="ARBA00022505"/>
    </source>
</evidence>
<keyword evidence="6 11" id="KW-0500">Molybdenum</keyword>
<protein>
    <recommendedName>
        <fullName evidence="11">Molybdenum transport system permease</fullName>
    </recommendedName>
</protein>
<dbReference type="SUPFAM" id="SSF161098">
    <property type="entry name" value="MetI-like"/>
    <property type="match status" value="1"/>
</dbReference>
<feature type="domain" description="ABC transmembrane type-1" evidence="12">
    <location>
        <begin position="14"/>
        <end position="217"/>
    </location>
</feature>
<feature type="transmembrane region" description="Helical" evidence="10">
    <location>
        <begin position="52"/>
        <end position="73"/>
    </location>
</feature>
<evidence type="ECO:0000256" key="4">
    <source>
        <dbReference type="ARBA" id="ARBA00022448"/>
    </source>
</evidence>
<dbReference type="PANTHER" id="PTHR30183">
    <property type="entry name" value="MOLYBDENUM TRANSPORT SYSTEM PERMEASE PROTEIN MODB"/>
    <property type="match status" value="1"/>
</dbReference>
<comment type="subcellular location">
    <subcellularLocation>
        <location evidence="2 10">Cell membrane</location>
        <topology evidence="2 10">Multi-pass membrane protein</topology>
    </subcellularLocation>
</comment>
<evidence type="ECO:0000256" key="2">
    <source>
        <dbReference type="ARBA" id="ARBA00004651"/>
    </source>
</evidence>
<keyword evidence="9 10" id="KW-0472">Membrane</keyword>
<feature type="transmembrane region" description="Helical" evidence="10">
    <location>
        <begin position="93"/>
        <end position="118"/>
    </location>
</feature>
<evidence type="ECO:0000256" key="10">
    <source>
        <dbReference type="RuleBase" id="RU363032"/>
    </source>
</evidence>
<dbReference type="CDD" id="cd06261">
    <property type="entry name" value="TM_PBP2"/>
    <property type="match status" value="1"/>
</dbReference>
<proteinExistence type="inferred from homology"/>
<evidence type="ECO:0000256" key="9">
    <source>
        <dbReference type="ARBA" id="ARBA00023136"/>
    </source>
</evidence>
<evidence type="ECO:0000313" key="14">
    <source>
        <dbReference type="Proteomes" id="UP001320148"/>
    </source>
</evidence>
<feature type="transmembrane region" description="Helical" evidence="10">
    <location>
        <begin position="201"/>
        <end position="222"/>
    </location>
</feature>
<organism evidence="13 14">
    <name type="scientific">Desulfoluna limicola</name>
    <dbReference type="NCBI Taxonomy" id="2810562"/>
    <lineage>
        <taxon>Bacteria</taxon>
        <taxon>Pseudomonadati</taxon>
        <taxon>Thermodesulfobacteriota</taxon>
        <taxon>Desulfobacteria</taxon>
        <taxon>Desulfobacterales</taxon>
        <taxon>Desulfolunaceae</taxon>
        <taxon>Desulfoluna</taxon>
    </lineage>
</organism>
<evidence type="ECO:0000256" key="11">
    <source>
        <dbReference type="RuleBase" id="RU365097"/>
    </source>
</evidence>
<accession>A0ABM7PFW3</accession>
<evidence type="ECO:0000256" key="8">
    <source>
        <dbReference type="ARBA" id="ARBA00022989"/>
    </source>
</evidence>
<evidence type="ECO:0000256" key="7">
    <source>
        <dbReference type="ARBA" id="ARBA00022692"/>
    </source>
</evidence>
<dbReference type="PROSITE" id="PS50928">
    <property type="entry name" value="ABC_TM1"/>
    <property type="match status" value="1"/>
</dbReference>
<comment type="function">
    <text evidence="1 11">Part of the binding-protein-dependent transport system for molybdenum; probably responsible for the translocation of the substrate across the membrane.</text>
</comment>
<reference evidence="13 14" key="1">
    <citation type="submission" date="2021-02" db="EMBL/GenBank/DDBJ databases">
        <title>Complete genome of Desulfoluna sp. strain ASN36.</title>
        <authorList>
            <person name="Takahashi A."/>
            <person name="Kojima H."/>
            <person name="Fukui M."/>
        </authorList>
    </citation>
    <scope>NUCLEOTIDE SEQUENCE [LARGE SCALE GENOMIC DNA]</scope>
    <source>
        <strain evidence="13 14">ASN36</strain>
    </source>
</reference>
<dbReference type="EMBL" id="AP024488">
    <property type="protein sequence ID" value="BCS95968.1"/>
    <property type="molecule type" value="Genomic_DNA"/>
</dbReference>
<dbReference type="NCBIfam" id="TIGR02141">
    <property type="entry name" value="modB_ABC"/>
    <property type="match status" value="1"/>
</dbReference>
<evidence type="ECO:0000256" key="3">
    <source>
        <dbReference type="ARBA" id="ARBA00007069"/>
    </source>
</evidence>
<dbReference type="Gene3D" id="1.10.3720.10">
    <property type="entry name" value="MetI-like"/>
    <property type="match status" value="1"/>
</dbReference>
<evidence type="ECO:0000256" key="1">
    <source>
        <dbReference type="ARBA" id="ARBA00002949"/>
    </source>
</evidence>